<protein>
    <submittedName>
        <fullName evidence="1">Uncharacterized protein</fullName>
    </submittedName>
</protein>
<name>A0AB34J8D0_PRYPA</name>
<reference evidence="1 2" key="1">
    <citation type="journal article" date="2024" name="Science">
        <title>Giant polyketide synthase enzymes in the biosynthesis of giant marine polyether toxins.</title>
        <authorList>
            <person name="Fallon T.R."/>
            <person name="Shende V.V."/>
            <person name="Wierzbicki I.H."/>
            <person name="Pendleton A.L."/>
            <person name="Watervoot N.F."/>
            <person name="Auber R.P."/>
            <person name="Gonzalez D.J."/>
            <person name="Wisecaver J.H."/>
            <person name="Moore B.S."/>
        </authorList>
    </citation>
    <scope>NUCLEOTIDE SEQUENCE [LARGE SCALE GENOMIC DNA]</scope>
    <source>
        <strain evidence="1 2">12B1</strain>
    </source>
</reference>
<sequence length="129" mass="14931">MESIWQTRGGVGAAATQLSARFGHDRRKVAEEYQVLLATEETLRSDCTKKGQAKYTQWRMQHAWKVRNWKAYGRIKTPARAKMMHTKADQRVFLYNVLQQREKLAAANYRPSVPEWDEVSSDESGDDEP</sequence>
<keyword evidence="2" id="KW-1185">Reference proteome</keyword>
<dbReference type="EMBL" id="JBGBPQ010000011">
    <property type="protein sequence ID" value="KAL1515547.1"/>
    <property type="molecule type" value="Genomic_DNA"/>
</dbReference>
<comment type="caution">
    <text evidence="1">The sequence shown here is derived from an EMBL/GenBank/DDBJ whole genome shotgun (WGS) entry which is preliminary data.</text>
</comment>
<gene>
    <name evidence="1" type="ORF">AB1Y20_002167</name>
</gene>
<dbReference type="AlphaFoldDB" id="A0AB34J8D0"/>
<evidence type="ECO:0000313" key="2">
    <source>
        <dbReference type="Proteomes" id="UP001515480"/>
    </source>
</evidence>
<proteinExistence type="predicted"/>
<accession>A0AB34J8D0</accession>
<organism evidence="1 2">
    <name type="scientific">Prymnesium parvum</name>
    <name type="common">Toxic golden alga</name>
    <dbReference type="NCBI Taxonomy" id="97485"/>
    <lineage>
        <taxon>Eukaryota</taxon>
        <taxon>Haptista</taxon>
        <taxon>Haptophyta</taxon>
        <taxon>Prymnesiophyceae</taxon>
        <taxon>Prymnesiales</taxon>
        <taxon>Prymnesiaceae</taxon>
        <taxon>Prymnesium</taxon>
    </lineage>
</organism>
<evidence type="ECO:0000313" key="1">
    <source>
        <dbReference type="EMBL" id="KAL1515547.1"/>
    </source>
</evidence>
<dbReference type="Proteomes" id="UP001515480">
    <property type="component" value="Unassembled WGS sequence"/>
</dbReference>